<dbReference type="InterPro" id="IPR003352">
    <property type="entry name" value="PTS_EIIC"/>
</dbReference>
<feature type="transmembrane region" description="Helical" evidence="12">
    <location>
        <begin position="362"/>
        <end position="382"/>
    </location>
</feature>
<dbReference type="InterPro" id="IPR013013">
    <property type="entry name" value="PTS_EIIC_1"/>
</dbReference>
<sequence length="495" mass="52470">MDYTKLSEQILAAVGGKENVQSNMVCMTRLRIKTADPSKVDSEAIKAIDGVMGLVEDAEYLEVVLGPGVVNKVIVEFSKLTGVAAGDASEDDVVSAAKDNKAAQKAKYENKPVQRFLKKIANIFVPLLPGIISAGLINGIINVINFSTGKAYANEWWFAAIWTMGWALFAYLPVLAGENAAKEFGGSRVLGAMAGALSIANAGMPLLASKTVDGVATRLVHLPFSLPTVAFKEGAFIVASSDLFNAAAGGMIGAIICAIFFAFLEKNLHKVMPSVLDTFLTPLCTVIIGVIGSVLILQPAGAWLTQAIFFVLQFFYDKLGVFGAYLLGSTFLPLVSVGLHQALTPIHVMLNNPEGPTQGINYLLPLLMMAGGGQVGAGLAILFKTKNKRVKKYLTESIPVGMLGIGEPLMYAVTLPLGKPFITACLGSGIGSVVAYLFHLGTVSQGVSGLFGLLIVQPGNQVFYLLAMLLAYAAGFALTWFFGVDEDRINDVFGE</sequence>
<keyword evidence="7 12" id="KW-0812">Transmembrane</keyword>
<dbReference type="SUPFAM" id="SSF55604">
    <property type="entry name" value="Glucose permease domain IIB"/>
    <property type="match status" value="1"/>
</dbReference>
<evidence type="ECO:0000256" key="10">
    <source>
        <dbReference type="ARBA" id="ARBA00023136"/>
    </source>
</evidence>
<dbReference type="GO" id="GO:0005886">
    <property type="term" value="C:plasma membrane"/>
    <property type="evidence" value="ECO:0007669"/>
    <property type="project" value="UniProtKB-SubCell"/>
</dbReference>
<dbReference type="InterPro" id="IPR018113">
    <property type="entry name" value="PTrfase_EIIB_Cys"/>
</dbReference>
<feature type="transmembrane region" description="Helical" evidence="12">
    <location>
        <begin position="433"/>
        <end position="456"/>
    </location>
</feature>
<name>A0A9E7AC80_9ACTN</name>
<dbReference type="EMBL" id="CP097092">
    <property type="protein sequence ID" value="UQF77955.1"/>
    <property type="molecule type" value="Genomic_DNA"/>
</dbReference>
<dbReference type="InterPro" id="IPR001996">
    <property type="entry name" value="PTS_IIB_1"/>
</dbReference>
<reference evidence="15" key="1">
    <citation type="submission" date="2022-05" db="EMBL/GenBank/DDBJ databases">
        <title>Using nanopore sequencing to obtain complete genomes from saliva samples.</title>
        <authorList>
            <person name="Baker J.L."/>
        </authorList>
    </citation>
    <scope>NUCLEOTIDE SEQUENCE</scope>
    <source>
        <strain evidence="15">JCVI-JB-Lp32</strain>
    </source>
</reference>
<feature type="active site" description="Phosphocysteine intermediate; for EIIB activity" evidence="11">
    <location>
        <position position="26"/>
    </location>
</feature>
<feature type="transmembrane region" description="Helical" evidence="12">
    <location>
        <begin position="323"/>
        <end position="342"/>
    </location>
</feature>
<protein>
    <submittedName>
        <fullName evidence="15">PTS transporter subunit EIIC</fullName>
    </submittedName>
</protein>
<evidence type="ECO:0000313" key="16">
    <source>
        <dbReference type="Proteomes" id="UP000831562"/>
    </source>
</evidence>
<dbReference type="PROSITE" id="PS51098">
    <property type="entry name" value="PTS_EIIB_TYPE_1"/>
    <property type="match status" value="1"/>
</dbReference>
<dbReference type="PANTHER" id="PTHR30175">
    <property type="entry name" value="PHOSPHOTRANSFERASE SYSTEM TRANSPORT PROTEIN"/>
    <property type="match status" value="1"/>
</dbReference>
<evidence type="ECO:0000256" key="1">
    <source>
        <dbReference type="ARBA" id="ARBA00004651"/>
    </source>
</evidence>
<dbReference type="CDD" id="cd00212">
    <property type="entry name" value="PTS_IIB_glc"/>
    <property type="match status" value="1"/>
</dbReference>
<evidence type="ECO:0000313" key="15">
    <source>
        <dbReference type="EMBL" id="UQF77955.1"/>
    </source>
</evidence>
<feature type="domain" description="PTS EIIC type-1" evidence="14">
    <location>
        <begin position="118"/>
        <end position="495"/>
    </location>
</feature>
<feature type="transmembrane region" description="Helical" evidence="12">
    <location>
        <begin position="463"/>
        <end position="483"/>
    </location>
</feature>
<accession>A0A9E7AC80</accession>
<evidence type="ECO:0000256" key="11">
    <source>
        <dbReference type="PROSITE-ProRule" id="PRU00421"/>
    </source>
</evidence>
<dbReference type="InterPro" id="IPR036878">
    <property type="entry name" value="Glu_permease_IIB"/>
</dbReference>
<feature type="transmembrane region" description="Helical" evidence="12">
    <location>
        <begin position="243"/>
        <end position="263"/>
    </location>
</feature>
<dbReference type="AlphaFoldDB" id="A0A9E7AC80"/>
<keyword evidence="3" id="KW-1003">Cell membrane</keyword>
<feature type="transmembrane region" description="Helical" evidence="12">
    <location>
        <begin position="156"/>
        <end position="177"/>
    </location>
</feature>
<dbReference type="Pfam" id="PF00367">
    <property type="entry name" value="PTS_EIIB"/>
    <property type="match status" value="1"/>
</dbReference>
<dbReference type="Gene3D" id="3.30.1360.60">
    <property type="entry name" value="Glucose permease domain IIB"/>
    <property type="match status" value="1"/>
</dbReference>
<evidence type="ECO:0000256" key="12">
    <source>
        <dbReference type="SAM" id="Phobius"/>
    </source>
</evidence>
<dbReference type="GO" id="GO:0009401">
    <property type="term" value="P:phosphoenolpyruvate-dependent sugar phosphotransferase system"/>
    <property type="evidence" value="ECO:0007669"/>
    <property type="project" value="UniProtKB-KW"/>
</dbReference>
<feature type="transmembrane region" description="Helical" evidence="12">
    <location>
        <begin position="394"/>
        <end position="413"/>
    </location>
</feature>
<keyword evidence="10 12" id="KW-0472">Membrane</keyword>
<evidence type="ECO:0000256" key="7">
    <source>
        <dbReference type="ARBA" id="ARBA00022692"/>
    </source>
</evidence>
<feature type="transmembrane region" description="Helical" evidence="12">
    <location>
        <begin position="120"/>
        <end position="144"/>
    </location>
</feature>
<feature type="domain" description="PTS EIIB type-1" evidence="13">
    <location>
        <begin position="4"/>
        <end position="87"/>
    </location>
</feature>
<dbReference type="GO" id="GO:0090588">
    <property type="term" value="F:protein-phosphocysteine-N-acetylmuramate phosphotransferase system transporter activity"/>
    <property type="evidence" value="ECO:0007669"/>
    <property type="project" value="TreeGrafter"/>
</dbReference>
<gene>
    <name evidence="15" type="ORF">M3I19_06685</name>
</gene>
<evidence type="ECO:0000259" key="13">
    <source>
        <dbReference type="PROSITE" id="PS51098"/>
    </source>
</evidence>
<evidence type="ECO:0000256" key="2">
    <source>
        <dbReference type="ARBA" id="ARBA00022448"/>
    </source>
</evidence>
<comment type="subcellular location">
    <subcellularLocation>
        <location evidence="1">Cell membrane</location>
        <topology evidence="1">Multi-pass membrane protein</topology>
    </subcellularLocation>
</comment>
<dbReference type="Proteomes" id="UP000831562">
    <property type="component" value="Chromosome"/>
</dbReference>
<keyword evidence="8" id="KW-0418">Kinase</keyword>
<dbReference type="Pfam" id="PF02378">
    <property type="entry name" value="PTS_EIIC"/>
    <property type="match status" value="1"/>
</dbReference>
<evidence type="ECO:0000259" key="14">
    <source>
        <dbReference type="PROSITE" id="PS51103"/>
    </source>
</evidence>
<keyword evidence="6" id="KW-0598">Phosphotransferase system</keyword>
<dbReference type="GO" id="GO:0016301">
    <property type="term" value="F:kinase activity"/>
    <property type="evidence" value="ECO:0007669"/>
    <property type="project" value="UniProtKB-KW"/>
</dbReference>
<dbReference type="PANTHER" id="PTHR30175:SF3">
    <property type="entry name" value="PTS SYSTEM N-ACETYLMURAMIC ACID-SPECIFIC EIIBC COMPONENT"/>
    <property type="match status" value="1"/>
</dbReference>
<organism evidence="15 16">
    <name type="scientific">Lancefieldella parvula</name>
    <dbReference type="NCBI Taxonomy" id="1382"/>
    <lineage>
        <taxon>Bacteria</taxon>
        <taxon>Bacillati</taxon>
        <taxon>Actinomycetota</taxon>
        <taxon>Coriobacteriia</taxon>
        <taxon>Coriobacteriales</taxon>
        <taxon>Atopobiaceae</taxon>
        <taxon>Lancefieldella</taxon>
    </lineage>
</organism>
<feature type="transmembrane region" description="Helical" evidence="12">
    <location>
        <begin position="275"/>
        <end position="294"/>
    </location>
</feature>
<keyword evidence="2" id="KW-0813">Transport</keyword>
<evidence type="ECO:0000256" key="8">
    <source>
        <dbReference type="ARBA" id="ARBA00022777"/>
    </source>
</evidence>
<dbReference type="GO" id="GO:0008982">
    <property type="term" value="F:protein-N(PI)-phosphohistidine-sugar phosphotransferase activity"/>
    <property type="evidence" value="ECO:0007669"/>
    <property type="project" value="InterPro"/>
</dbReference>
<evidence type="ECO:0000256" key="5">
    <source>
        <dbReference type="ARBA" id="ARBA00022679"/>
    </source>
</evidence>
<keyword evidence="4" id="KW-0762">Sugar transport</keyword>
<evidence type="ECO:0000256" key="6">
    <source>
        <dbReference type="ARBA" id="ARBA00022683"/>
    </source>
</evidence>
<keyword evidence="5" id="KW-0808">Transferase</keyword>
<dbReference type="PROSITE" id="PS51103">
    <property type="entry name" value="PTS_EIIC_TYPE_1"/>
    <property type="match status" value="1"/>
</dbReference>
<keyword evidence="9 12" id="KW-1133">Transmembrane helix</keyword>
<evidence type="ECO:0000256" key="9">
    <source>
        <dbReference type="ARBA" id="ARBA00022989"/>
    </source>
</evidence>
<proteinExistence type="predicted"/>
<evidence type="ECO:0000256" key="3">
    <source>
        <dbReference type="ARBA" id="ARBA00022475"/>
    </source>
</evidence>
<dbReference type="InterPro" id="IPR050558">
    <property type="entry name" value="PTS_Sugar-Specific_Components"/>
</dbReference>
<evidence type="ECO:0000256" key="4">
    <source>
        <dbReference type="ARBA" id="ARBA00022597"/>
    </source>
</evidence>